<comment type="caution">
    <text evidence="3">The sequence shown here is derived from an EMBL/GenBank/DDBJ whole genome shotgun (WGS) entry which is preliminary data.</text>
</comment>
<organism evidence="3 4">
    <name type="scientific">Janibacter cremeus</name>
    <dbReference type="NCBI Taxonomy" id="1285192"/>
    <lineage>
        <taxon>Bacteria</taxon>
        <taxon>Bacillati</taxon>
        <taxon>Actinomycetota</taxon>
        <taxon>Actinomycetes</taxon>
        <taxon>Micrococcales</taxon>
        <taxon>Intrasporangiaceae</taxon>
        <taxon>Janibacter</taxon>
    </lineage>
</organism>
<keyword evidence="1" id="KW-0680">Restriction system</keyword>
<reference evidence="3 4" key="1">
    <citation type="submission" date="2020-07" db="EMBL/GenBank/DDBJ databases">
        <title>Sequencing the genomes of 1000 actinobacteria strains.</title>
        <authorList>
            <person name="Klenk H.-P."/>
        </authorList>
    </citation>
    <scope>NUCLEOTIDE SEQUENCE [LARGE SCALE GENOMIC DNA]</scope>
    <source>
        <strain evidence="3 4">DSM 26154</strain>
    </source>
</reference>
<sequence>MREGWRRGTLADLVELDITKVRVEEGSEYPLVGVFGFGRGLLHRDAVTTSTTKYKELNVVRPYQLIYSKLKAFEGAITVVPAGSAPAFASPEFPTYTCLKTVLPEYLHLLTQHPSLWSGLAAQSKGVGGRRERLNPQDLLTVRVSYPGPAAQRRIVNLVGSLDRAIAAAAQVANSAHEALVRLRDESMVGDELWVPTTFGEVADRSIGRTPPRNQPSYWTKDTTERPFCTIASLKDPRVRECTEGVTEEAEREGVAKRVPAGSLLLSFKLSLGRTAVPATDVFPNEAIAWVRPREGVDQEFLQHSLARVDWDSLGSRAVMGKTLNKESLNAIPLLLPPIDVQLRVVEQLRAVFSVVTAAERTRDGLSAVRANLLTALLSGEHEIPESYDKLLAG</sequence>
<gene>
    <name evidence="3" type="ORF">BJY20_003068</name>
</gene>
<keyword evidence="2" id="KW-0238">DNA-binding</keyword>
<accession>A0A852VTK5</accession>
<dbReference type="GO" id="GO:0009307">
    <property type="term" value="P:DNA restriction-modification system"/>
    <property type="evidence" value="ECO:0007669"/>
    <property type="project" value="UniProtKB-KW"/>
</dbReference>
<name>A0A852VTK5_9MICO</name>
<dbReference type="SUPFAM" id="SSF116734">
    <property type="entry name" value="DNA methylase specificity domain"/>
    <property type="match status" value="2"/>
</dbReference>
<dbReference type="Gene3D" id="3.90.220.20">
    <property type="entry name" value="DNA methylase specificity domains"/>
    <property type="match status" value="2"/>
</dbReference>
<dbReference type="GO" id="GO:0003677">
    <property type="term" value="F:DNA binding"/>
    <property type="evidence" value="ECO:0007669"/>
    <property type="project" value="UniProtKB-KW"/>
</dbReference>
<evidence type="ECO:0008006" key="5">
    <source>
        <dbReference type="Google" id="ProtNLM"/>
    </source>
</evidence>
<dbReference type="AlphaFoldDB" id="A0A852VTK5"/>
<evidence type="ECO:0000256" key="2">
    <source>
        <dbReference type="ARBA" id="ARBA00023125"/>
    </source>
</evidence>
<protein>
    <recommendedName>
        <fullName evidence="5">Type I restriction modification DNA specificity domain-containing protein</fullName>
    </recommendedName>
</protein>
<dbReference type="InterPro" id="IPR044946">
    <property type="entry name" value="Restrct_endonuc_typeI_TRD_sf"/>
</dbReference>
<evidence type="ECO:0000313" key="4">
    <source>
        <dbReference type="Proteomes" id="UP000554054"/>
    </source>
</evidence>
<dbReference type="PANTHER" id="PTHR30408">
    <property type="entry name" value="TYPE-1 RESTRICTION ENZYME ECOKI SPECIFICITY PROTEIN"/>
    <property type="match status" value="1"/>
</dbReference>
<evidence type="ECO:0000256" key="1">
    <source>
        <dbReference type="ARBA" id="ARBA00022747"/>
    </source>
</evidence>
<dbReference type="Proteomes" id="UP000554054">
    <property type="component" value="Unassembled WGS sequence"/>
</dbReference>
<keyword evidence="4" id="KW-1185">Reference proteome</keyword>
<evidence type="ECO:0000313" key="3">
    <source>
        <dbReference type="EMBL" id="NYF99676.1"/>
    </source>
</evidence>
<dbReference type="InterPro" id="IPR052021">
    <property type="entry name" value="Type-I_RS_S_subunit"/>
</dbReference>
<proteinExistence type="predicted"/>
<dbReference type="EMBL" id="JACCAE010000001">
    <property type="protein sequence ID" value="NYF99676.1"/>
    <property type="molecule type" value="Genomic_DNA"/>
</dbReference>
<dbReference type="PANTHER" id="PTHR30408:SF12">
    <property type="entry name" value="TYPE I RESTRICTION ENZYME MJAVIII SPECIFICITY SUBUNIT"/>
    <property type="match status" value="1"/>
</dbReference>
<dbReference type="RefSeq" id="WP_185992345.1">
    <property type="nucleotide sequence ID" value="NZ_JACCAE010000001.1"/>
</dbReference>